<evidence type="ECO:0000259" key="3">
    <source>
        <dbReference type="PROSITE" id="PS51462"/>
    </source>
</evidence>
<dbReference type="InterPro" id="IPR015797">
    <property type="entry name" value="NUDIX_hydrolase-like_dom_sf"/>
</dbReference>
<evidence type="ECO:0000256" key="1">
    <source>
        <dbReference type="ARBA" id="ARBA00001946"/>
    </source>
</evidence>
<dbReference type="PROSITE" id="PS00893">
    <property type="entry name" value="NUDIX_BOX"/>
    <property type="match status" value="1"/>
</dbReference>
<dbReference type="PANTHER" id="PTHR21340:SF0">
    <property type="entry name" value="BIS(5'-NUCLEOSYL)-TETRAPHOSPHATASE [ASYMMETRICAL]"/>
    <property type="match status" value="1"/>
</dbReference>
<dbReference type="EC" id="3.6.1.-" evidence="4"/>
<dbReference type="PANTHER" id="PTHR21340">
    <property type="entry name" value="DIADENOSINE 5,5-P1,P4-TETRAPHOSPHATE PYROPHOSPHOHYDROLASE MUTT"/>
    <property type="match status" value="1"/>
</dbReference>
<proteinExistence type="predicted"/>
<dbReference type="EMBL" id="CP113517">
    <property type="protein sequence ID" value="WAR45326.1"/>
    <property type="molecule type" value="Genomic_DNA"/>
</dbReference>
<dbReference type="InterPro" id="IPR020084">
    <property type="entry name" value="NUDIX_hydrolase_CS"/>
</dbReference>
<dbReference type="NCBIfam" id="NF008736">
    <property type="entry name" value="PRK11762.1"/>
    <property type="match status" value="1"/>
</dbReference>
<protein>
    <submittedName>
        <fullName evidence="4">ADP compounds hydrolase NudE</fullName>
        <ecNumber evidence="4">3.6.1.-</ecNumber>
    </submittedName>
</protein>
<evidence type="ECO:0000256" key="2">
    <source>
        <dbReference type="ARBA" id="ARBA00022801"/>
    </source>
</evidence>
<dbReference type="Proteomes" id="UP001162780">
    <property type="component" value="Chromosome"/>
</dbReference>
<gene>
    <name evidence="4" type="primary">nudE</name>
    <name evidence="4" type="ORF">NM686_002095</name>
</gene>
<keyword evidence="2 4" id="KW-0378">Hydrolase</keyword>
<comment type="cofactor">
    <cofactor evidence="1">
        <name>Mg(2+)</name>
        <dbReference type="ChEBI" id="CHEBI:18420"/>
    </cofactor>
</comment>
<evidence type="ECO:0000313" key="4">
    <source>
        <dbReference type="EMBL" id="WAR45326.1"/>
    </source>
</evidence>
<accession>A0ABY7GLD4</accession>
<evidence type="ECO:0000313" key="5">
    <source>
        <dbReference type="Proteomes" id="UP001162780"/>
    </source>
</evidence>
<dbReference type="CDD" id="cd24156">
    <property type="entry name" value="NUDIX_ADPRase_NudE"/>
    <property type="match status" value="1"/>
</dbReference>
<dbReference type="GO" id="GO:0016787">
    <property type="term" value="F:hydrolase activity"/>
    <property type="evidence" value="ECO:0007669"/>
    <property type="project" value="UniProtKB-KW"/>
</dbReference>
<reference evidence="4" key="1">
    <citation type="submission" date="2022-11" db="EMBL/GenBank/DDBJ databases">
        <title>Methylomonas rapida sp. nov., Carotenoid-Producing Obligate Methanotrophs with High Growth Characteristics and Biotechnological Potential.</title>
        <authorList>
            <person name="Tikhonova E.N."/>
            <person name="Suleimanov R.Z."/>
            <person name="Miroshnikov K."/>
            <person name="Oshkin I.Y."/>
            <person name="Belova S.E."/>
            <person name="Danilova O.V."/>
            <person name="Ashikhmin A."/>
            <person name="Konopkin A."/>
            <person name="But S.Y."/>
            <person name="Khmelenina V.N."/>
            <person name="Kuznetsov N."/>
            <person name="Pimenov N.V."/>
            <person name="Dedysh S.N."/>
        </authorList>
    </citation>
    <scope>NUCLEOTIDE SEQUENCE</scope>
    <source>
        <strain evidence="4">MP1</strain>
    </source>
</reference>
<keyword evidence="5" id="KW-1185">Reference proteome</keyword>
<organism evidence="4 5">
    <name type="scientific">Methylomonas rapida</name>
    <dbReference type="NCBI Taxonomy" id="2963939"/>
    <lineage>
        <taxon>Bacteria</taxon>
        <taxon>Pseudomonadati</taxon>
        <taxon>Pseudomonadota</taxon>
        <taxon>Gammaproteobacteria</taxon>
        <taxon>Methylococcales</taxon>
        <taxon>Methylococcaceae</taxon>
        <taxon>Methylomonas</taxon>
    </lineage>
</organism>
<dbReference type="InterPro" id="IPR000086">
    <property type="entry name" value="NUDIX_hydrolase_dom"/>
</dbReference>
<dbReference type="InterPro" id="IPR051325">
    <property type="entry name" value="Nudix_hydrolase_domain"/>
</dbReference>
<dbReference type="SUPFAM" id="SSF55811">
    <property type="entry name" value="Nudix"/>
    <property type="match status" value="1"/>
</dbReference>
<dbReference type="RefSeq" id="WP_255190300.1">
    <property type="nucleotide sequence ID" value="NZ_CP113517.1"/>
</dbReference>
<dbReference type="Gene3D" id="3.90.79.10">
    <property type="entry name" value="Nucleoside Triphosphate Pyrophosphohydrolase"/>
    <property type="match status" value="1"/>
</dbReference>
<dbReference type="PROSITE" id="PS51462">
    <property type="entry name" value="NUDIX"/>
    <property type="match status" value="1"/>
</dbReference>
<name>A0ABY7GLD4_9GAMM</name>
<feature type="domain" description="Nudix hydrolase" evidence="3">
    <location>
        <begin position="41"/>
        <end position="177"/>
    </location>
</feature>
<sequence length="190" mass="21334">MSRKMPIIHNRAVIAETRQFRIESLELEFSSGELRQYERLAKSGTSGAVLVVPMLDHNTVLLIREYAAGLHRYELGLPKGKIDAGEDNLDAANRELKEEAGYGARRLHHLHTVSLAPAYLEHTIDIILAEDLYPEKLAGDEPEELEVVPWSLSQIERLLTSGECSEARSIAALYLAAEHLRKRQPTSLDQ</sequence>
<dbReference type="Pfam" id="PF00293">
    <property type="entry name" value="NUDIX"/>
    <property type="match status" value="1"/>
</dbReference>